<evidence type="ECO:0000313" key="3">
    <source>
        <dbReference type="Proteomes" id="UP000255355"/>
    </source>
</evidence>
<dbReference type="InterPro" id="IPR024726">
    <property type="entry name" value="FhuF_C"/>
</dbReference>
<keyword evidence="3" id="KW-1185">Reference proteome</keyword>
<dbReference type="STRING" id="1210089.GCA_001613165_05497"/>
<accession>A0A370H2T8</accession>
<dbReference type="EMBL" id="QQAZ01000005">
    <property type="protein sequence ID" value="RDI50530.1"/>
    <property type="molecule type" value="Genomic_DNA"/>
</dbReference>
<dbReference type="GO" id="GO:0051537">
    <property type="term" value="F:2 iron, 2 sulfur cluster binding"/>
    <property type="evidence" value="ECO:0007669"/>
    <property type="project" value="InterPro"/>
</dbReference>
<organism evidence="2 3">
    <name type="scientific">Nocardia mexicana</name>
    <dbReference type="NCBI Taxonomy" id="279262"/>
    <lineage>
        <taxon>Bacteria</taxon>
        <taxon>Bacillati</taxon>
        <taxon>Actinomycetota</taxon>
        <taxon>Actinomycetes</taxon>
        <taxon>Mycobacteriales</taxon>
        <taxon>Nocardiaceae</taxon>
        <taxon>Nocardia</taxon>
    </lineage>
</organism>
<dbReference type="Proteomes" id="UP000255355">
    <property type="component" value="Unassembled WGS sequence"/>
</dbReference>
<gene>
    <name evidence="2" type="ORF">DFR68_1056</name>
</gene>
<evidence type="ECO:0000313" key="2">
    <source>
        <dbReference type="EMBL" id="RDI50530.1"/>
    </source>
</evidence>
<name>A0A370H2T8_9NOCA</name>
<reference evidence="2 3" key="1">
    <citation type="submission" date="2018-07" db="EMBL/GenBank/DDBJ databases">
        <title>Genomic Encyclopedia of Type Strains, Phase IV (KMG-IV): sequencing the most valuable type-strain genomes for metagenomic binning, comparative biology and taxonomic classification.</title>
        <authorList>
            <person name="Goeker M."/>
        </authorList>
    </citation>
    <scope>NUCLEOTIDE SEQUENCE [LARGE SCALE GENOMIC DNA]</scope>
    <source>
        <strain evidence="2 3">DSM 44952</strain>
    </source>
</reference>
<feature type="domain" description="Ferric siderophore reductase C-terminal" evidence="1">
    <location>
        <begin position="207"/>
        <end position="225"/>
    </location>
</feature>
<sequence>MVAESAVSRGTVVPGTMLTRPQWLAERIADMGISWGTGNSRVAGTLWWCMAASSLVDPIATAYAEGRAAHLPELEHLLCEIRPDGGVERVVPAEWESSPANRPETDSYTAVCCRAADAVGPECGADEGGDVGQALRKTLGRIIPAVAEVSGAGVASLWAVVADAIGNRAIDAGDAEAGARLAREVAGRLPVPRFADFGGRTFVRRISCCLVFEVPGCEMCTSCPKRPAAQRHTLLSELAAQR</sequence>
<comment type="caution">
    <text evidence="2">The sequence shown here is derived from an EMBL/GenBank/DDBJ whole genome shotgun (WGS) entry which is preliminary data.</text>
</comment>
<protein>
    <submittedName>
        <fullName evidence="2">FhuF-like iron-sulfur protein</fullName>
    </submittedName>
</protein>
<dbReference type="AlphaFoldDB" id="A0A370H2T8"/>
<dbReference type="Pfam" id="PF11575">
    <property type="entry name" value="FhuF_C"/>
    <property type="match status" value="1"/>
</dbReference>
<proteinExistence type="predicted"/>
<evidence type="ECO:0000259" key="1">
    <source>
        <dbReference type="Pfam" id="PF11575"/>
    </source>
</evidence>